<gene>
    <name evidence="1" type="ORF">FPZ41_17615</name>
</gene>
<dbReference type="RefSeq" id="WP_152863703.1">
    <property type="nucleotide sequence ID" value="NZ_VMNX01000058.1"/>
</dbReference>
<organism evidence="1 2">
    <name type="scientific">Streptomyces acidicola</name>
    <dbReference type="NCBI Taxonomy" id="2596892"/>
    <lineage>
        <taxon>Bacteria</taxon>
        <taxon>Bacillati</taxon>
        <taxon>Actinomycetota</taxon>
        <taxon>Actinomycetes</taxon>
        <taxon>Kitasatosporales</taxon>
        <taxon>Streptomycetaceae</taxon>
        <taxon>Streptomyces</taxon>
    </lineage>
</organism>
<dbReference type="AlphaFoldDB" id="A0A5N8WUS7"/>
<comment type="caution">
    <text evidence="1">The sequence shown here is derived from an EMBL/GenBank/DDBJ whole genome shotgun (WGS) entry which is preliminary data.</text>
</comment>
<dbReference type="Proteomes" id="UP000373149">
    <property type="component" value="Unassembled WGS sequence"/>
</dbReference>
<evidence type="ECO:0000313" key="1">
    <source>
        <dbReference type="EMBL" id="MPY50288.1"/>
    </source>
</evidence>
<proteinExistence type="predicted"/>
<protein>
    <submittedName>
        <fullName evidence="1">Uncharacterized protein</fullName>
    </submittedName>
</protein>
<name>A0A5N8WUS7_9ACTN</name>
<keyword evidence="2" id="KW-1185">Reference proteome</keyword>
<dbReference type="EMBL" id="VMNX01000058">
    <property type="protein sequence ID" value="MPY50288.1"/>
    <property type="molecule type" value="Genomic_DNA"/>
</dbReference>
<evidence type="ECO:0000313" key="2">
    <source>
        <dbReference type="Proteomes" id="UP000373149"/>
    </source>
</evidence>
<reference evidence="1 2" key="1">
    <citation type="submission" date="2019-09" db="EMBL/GenBank/DDBJ databases">
        <authorList>
            <person name="Duangmal K."/>
            <person name="Teo W.F.A."/>
            <person name="Lipun K."/>
        </authorList>
    </citation>
    <scope>NUCLEOTIDE SEQUENCE [LARGE SCALE GENOMIC DNA]</scope>
    <source>
        <strain evidence="1 2">K1PN6</strain>
    </source>
</reference>
<accession>A0A5N8WUS7</accession>
<sequence>MQVLSRFGELAWFSLPAETHPVYGYPQVPYMGWRYASPREGVAQLIEHSVSELQTQVEWTLDRTKRNWLLLPSRILSEAQGLDNPGFADVVHSINVHDQNFCFKALSDLELIIQSLQEVSIPEG</sequence>